<proteinExistence type="predicted"/>
<evidence type="ECO:0000259" key="3">
    <source>
        <dbReference type="Pfam" id="PF16859"/>
    </source>
</evidence>
<gene>
    <name evidence="4" type="ORF">GCM10022222_34300</name>
</gene>
<keyword evidence="1" id="KW-0805">Transcription regulation</keyword>
<sequence>MRAAVLDAADQLLSGDLEPITVKHLSEVSGVSEPTLYRRWRTAENILLDAAVRHLSEESPVPVTGELRADLVTWASGLERSIATKAGLRFLSLIVQARSAQPDASAEALAPLMNQRFGQLRSLLETAGAPASLTVEGLLDRVLAPLYVRQLLGYAPESGAAELVDEVLDRAHRG</sequence>
<name>A0ABP6WC91_9PSEU</name>
<dbReference type="SUPFAM" id="SSF46689">
    <property type="entry name" value="Homeodomain-like"/>
    <property type="match status" value="1"/>
</dbReference>
<organism evidence="4 5">
    <name type="scientific">Amycolatopsis ultiminotia</name>
    <dbReference type="NCBI Taxonomy" id="543629"/>
    <lineage>
        <taxon>Bacteria</taxon>
        <taxon>Bacillati</taxon>
        <taxon>Actinomycetota</taxon>
        <taxon>Actinomycetes</taxon>
        <taxon>Pseudonocardiales</taxon>
        <taxon>Pseudonocardiaceae</taxon>
        <taxon>Amycolatopsis</taxon>
    </lineage>
</organism>
<evidence type="ECO:0000313" key="5">
    <source>
        <dbReference type="Proteomes" id="UP001500689"/>
    </source>
</evidence>
<dbReference type="InterPro" id="IPR011075">
    <property type="entry name" value="TetR_C"/>
</dbReference>
<dbReference type="Pfam" id="PF16859">
    <property type="entry name" value="TetR_C_11"/>
    <property type="match status" value="1"/>
</dbReference>
<dbReference type="EMBL" id="BAAAZN010000006">
    <property type="protein sequence ID" value="GAA3547840.1"/>
    <property type="molecule type" value="Genomic_DNA"/>
</dbReference>
<accession>A0ABP6WC91</accession>
<evidence type="ECO:0000256" key="1">
    <source>
        <dbReference type="ARBA" id="ARBA00023015"/>
    </source>
</evidence>
<dbReference type="InterPro" id="IPR009057">
    <property type="entry name" value="Homeodomain-like_sf"/>
</dbReference>
<evidence type="ECO:0000313" key="4">
    <source>
        <dbReference type="EMBL" id="GAA3547840.1"/>
    </source>
</evidence>
<dbReference type="Gene3D" id="1.10.10.60">
    <property type="entry name" value="Homeodomain-like"/>
    <property type="match status" value="1"/>
</dbReference>
<keyword evidence="2" id="KW-0804">Transcription</keyword>
<feature type="domain" description="Tetracyclin repressor-like C-terminal" evidence="3">
    <location>
        <begin position="61"/>
        <end position="166"/>
    </location>
</feature>
<protein>
    <submittedName>
        <fullName evidence="4">TetR/AcrR family transcriptional regulator</fullName>
    </submittedName>
</protein>
<dbReference type="Proteomes" id="UP001500689">
    <property type="component" value="Unassembled WGS sequence"/>
</dbReference>
<keyword evidence="5" id="KW-1185">Reference proteome</keyword>
<dbReference type="Gene3D" id="1.10.357.10">
    <property type="entry name" value="Tetracycline Repressor, domain 2"/>
    <property type="match status" value="1"/>
</dbReference>
<evidence type="ECO:0000256" key="2">
    <source>
        <dbReference type="ARBA" id="ARBA00023163"/>
    </source>
</evidence>
<dbReference type="InterPro" id="IPR036271">
    <property type="entry name" value="Tet_transcr_reg_TetR-rel_C_sf"/>
</dbReference>
<comment type="caution">
    <text evidence="4">The sequence shown here is derived from an EMBL/GenBank/DDBJ whole genome shotgun (WGS) entry which is preliminary data.</text>
</comment>
<dbReference type="SUPFAM" id="SSF48498">
    <property type="entry name" value="Tetracyclin repressor-like, C-terminal domain"/>
    <property type="match status" value="1"/>
</dbReference>
<reference evidence="5" key="1">
    <citation type="journal article" date="2019" name="Int. J. Syst. Evol. Microbiol.">
        <title>The Global Catalogue of Microorganisms (GCM) 10K type strain sequencing project: providing services to taxonomists for standard genome sequencing and annotation.</title>
        <authorList>
            <consortium name="The Broad Institute Genomics Platform"/>
            <consortium name="The Broad Institute Genome Sequencing Center for Infectious Disease"/>
            <person name="Wu L."/>
            <person name="Ma J."/>
        </authorList>
    </citation>
    <scope>NUCLEOTIDE SEQUENCE [LARGE SCALE GENOMIC DNA]</scope>
    <source>
        <strain evidence="5">JCM 16898</strain>
    </source>
</reference>